<name>A0A1L8D8C2_9DIPT</name>
<dbReference type="EMBL" id="GFDF01011449">
    <property type="protein sequence ID" value="JAV02635.1"/>
    <property type="molecule type" value="Transcribed_RNA"/>
</dbReference>
<reference evidence="1" key="1">
    <citation type="submission" date="2016-12" db="EMBL/GenBank/DDBJ databases">
        <title>An insight into the sialome and mialome of the sand fly, Nyssomyia neivai.</title>
        <authorList>
            <person name="Sebastian V."/>
            <person name="Goulart T.M."/>
            <person name="Oliveira W."/>
            <person name="Calvo E."/>
            <person name="Oliveira L.F."/>
            <person name="Pinto M.C."/>
            <person name="Rosselino A.M."/>
            <person name="Ribeiro J.M."/>
        </authorList>
    </citation>
    <scope>NUCLEOTIDE SEQUENCE</scope>
</reference>
<sequence length="95" mass="10665">MFLTHRNNKTSRAPFKANYLRASNLTLSVITLSTCSSIPVRNNCDLCESHQNFLSRGKKGSRGITRISSLTNTIIYNSLPTEEYLLLQDILIVCS</sequence>
<accession>A0A1L8D8C2</accession>
<dbReference type="AlphaFoldDB" id="A0A1L8D8C2"/>
<protein>
    <submittedName>
        <fullName evidence="1">Uncharacterized protein</fullName>
    </submittedName>
</protein>
<organism evidence="1">
    <name type="scientific">Nyssomyia neivai</name>
    <dbReference type="NCBI Taxonomy" id="330878"/>
    <lineage>
        <taxon>Eukaryota</taxon>
        <taxon>Metazoa</taxon>
        <taxon>Ecdysozoa</taxon>
        <taxon>Arthropoda</taxon>
        <taxon>Hexapoda</taxon>
        <taxon>Insecta</taxon>
        <taxon>Pterygota</taxon>
        <taxon>Neoptera</taxon>
        <taxon>Endopterygota</taxon>
        <taxon>Diptera</taxon>
        <taxon>Nematocera</taxon>
        <taxon>Psychodoidea</taxon>
        <taxon>Psychodidae</taxon>
        <taxon>Nyssomyia</taxon>
    </lineage>
</organism>
<evidence type="ECO:0000313" key="1">
    <source>
        <dbReference type="EMBL" id="JAV02635.1"/>
    </source>
</evidence>
<proteinExistence type="predicted"/>